<dbReference type="Pfam" id="PF00392">
    <property type="entry name" value="GntR"/>
    <property type="match status" value="1"/>
</dbReference>
<reference evidence="5 6" key="1">
    <citation type="submission" date="2020-02" db="EMBL/GenBank/DDBJ databases">
        <title>Genome sequence of strain CCNWXJ40-4.</title>
        <authorList>
            <person name="Gao J."/>
            <person name="Sun J."/>
        </authorList>
    </citation>
    <scope>NUCLEOTIDE SEQUENCE [LARGE SCALE GENOMIC DNA]</scope>
    <source>
        <strain evidence="5 6">CCNWXJ 40-4</strain>
    </source>
</reference>
<sequence length="256" mass="28509">MDKPGKTAKPDFVFTDLQGNRTERLADKVYENLFHAIVTGMIVAGTRLPSENQLAQEFDVSRPVLREALDRLRADGLVASVRGSGNYVQNAVGAKAPGREGEGVDRDALERIGDLLNGIELRLIVEPEAAFLAAKRRGPSDVERMRAALDRFSDAVRQNAILHHHDYAFHEAVAAATSNQRIVHTLKSLEYDVTRSVSLMRFLVQFQPLVRIDAVQVEHEEIFAHIEAGAATDAKRAMRNHIEHARIRMLSSRPGF</sequence>
<proteinExistence type="predicted"/>
<evidence type="ECO:0000256" key="2">
    <source>
        <dbReference type="ARBA" id="ARBA00023125"/>
    </source>
</evidence>
<dbReference type="GO" id="GO:0003677">
    <property type="term" value="F:DNA binding"/>
    <property type="evidence" value="ECO:0007669"/>
    <property type="project" value="UniProtKB-KW"/>
</dbReference>
<dbReference type="CDD" id="cd07377">
    <property type="entry name" value="WHTH_GntR"/>
    <property type="match status" value="1"/>
</dbReference>
<dbReference type="SUPFAM" id="SSF48008">
    <property type="entry name" value="GntR ligand-binding domain-like"/>
    <property type="match status" value="1"/>
</dbReference>
<dbReference type="PANTHER" id="PTHR43537:SF5">
    <property type="entry name" value="UXU OPERON TRANSCRIPTIONAL REGULATOR"/>
    <property type="match status" value="1"/>
</dbReference>
<dbReference type="InterPro" id="IPR036390">
    <property type="entry name" value="WH_DNA-bd_sf"/>
</dbReference>
<dbReference type="EMBL" id="JAAKZF010000008">
    <property type="protein sequence ID" value="NGO51344.1"/>
    <property type="molecule type" value="Genomic_DNA"/>
</dbReference>
<gene>
    <name evidence="5" type="ORF">G6N73_09150</name>
</gene>
<dbReference type="InterPro" id="IPR036388">
    <property type="entry name" value="WH-like_DNA-bd_sf"/>
</dbReference>
<evidence type="ECO:0000256" key="1">
    <source>
        <dbReference type="ARBA" id="ARBA00023015"/>
    </source>
</evidence>
<dbReference type="PROSITE" id="PS50949">
    <property type="entry name" value="HTH_GNTR"/>
    <property type="match status" value="1"/>
</dbReference>
<keyword evidence="3" id="KW-0804">Transcription</keyword>
<keyword evidence="1" id="KW-0805">Transcription regulation</keyword>
<evidence type="ECO:0000313" key="5">
    <source>
        <dbReference type="EMBL" id="NGO51344.1"/>
    </source>
</evidence>
<keyword evidence="2" id="KW-0238">DNA-binding</keyword>
<dbReference type="PANTHER" id="PTHR43537">
    <property type="entry name" value="TRANSCRIPTIONAL REGULATOR, GNTR FAMILY"/>
    <property type="match status" value="1"/>
</dbReference>
<keyword evidence="6" id="KW-1185">Reference proteome</keyword>
<dbReference type="SMART" id="SM00345">
    <property type="entry name" value="HTH_GNTR"/>
    <property type="match status" value="1"/>
</dbReference>
<evidence type="ECO:0000256" key="3">
    <source>
        <dbReference type="ARBA" id="ARBA00023163"/>
    </source>
</evidence>
<organism evidence="5 6">
    <name type="scientific">Allomesorhizobium camelthorni</name>
    <dbReference type="NCBI Taxonomy" id="475069"/>
    <lineage>
        <taxon>Bacteria</taxon>
        <taxon>Pseudomonadati</taxon>
        <taxon>Pseudomonadota</taxon>
        <taxon>Alphaproteobacteria</taxon>
        <taxon>Hyphomicrobiales</taxon>
        <taxon>Phyllobacteriaceae</taxon>
        <taxon>Allomesorhizobium</taxon>
    </lineage>
</organism>
<dbReference type="RefSeq" id="WP_165026419.1">
    <property type="nucleotide sequence ID" value="NZ_JAAKZF010000008.1"/>
</dbReference>
<dbReference type="SUPFAM" id="SSF46785">
    <property type="entry name" value="Winged helix' DNA-binding domain"/>
    <property type="match status" value="1"/>
</dbReference>
<dbReference type="AlphaFoldDB" id="A0A6G4W9U4"/>
<dbReference type="Gene3D" id="1.20.120.530">
    <property type="entry name" value="GntR ligand-binding domain-like"/>
    <property type="match status" value="1"/>
</dbReference>
<feature type="domain" description="HTH gntR-type" evidence="4">
    <location>
        <begin position="23"/>
        <end position="91"/>
    </location>
</feature>
<dbReference type="Proteomes" id="UP001642900">
    <property type="component" value="Unassembled WGS sequence"/>
</dbReference>
<dbReference type="InterPro" id="IPR011711">
    <property type="entry name" value="GntR_C"/>
</dbReference>
<comment type="caution">
    <text evidence="5">The sequence shown here is derived from an EMBL/GenBank/DDBJ whole genome shotgun (WGS) entry which is preliminary data.</text>
</comment>
<dbReference type="InterPro" id="IPR000524">
    <property type="entry name" value="Tscrpt_reg_HTH_GntR"/>
</dbReference>
<dbReference type="GO" id="GO:0003700">
    <property type="term" value="F:DNA-binding transcription factor activity"/>
    <property type="evidence" value="ECO:0007669"/>
    <property type="project" value="InterPro"/>
</dbReference>
<evidence type="ECO:0000259" key="4">
    <source>
        <dbReference type="PROSITE" id="PS50949"/>
    </source>
</evidence>
<dbReference type="PRINTS" id="PR00035">
    <property type="entry name" value="HTHGNTR"/>
</dbReference>
<dbReference type="InterPro" id="IPR008920">
    <property type="entry name" value="TF_FadR/GntR_C"/>
</dbReference>
<evidence type="ECO:0000313" key="6">
    <source>
        <dbReference type="Proteomes" id="UP001642900"/>
    </source>
</evidence>
<dbReference type="SMART" id="SM00895">
    <property type="entry name" value="FCD"/>
    <property type="match status" value="1"/>
</dbReference>
<accession>A0A6G4W9U4</accession>
<dbReference type="Gene3D" id="1.10.10.10">
    <property type="entry name" value="Winged helix-like DNA-binding domain superfamily/Winged helix DNA-binding domain"/>
    <property type="match status" value="1"/>
</dbReference>
<dbReference type="Pfam" id="PF07729">
    <property type="entry name" value="FCD"/>
    <property type="match status" value="1"/>
</dbReference>
<name>A0A6G4W9U4_9HYPH</name>
<protein>
    <submittedName>
        <fullName evidence="5">FadR family transcriptional regulator</fullName>
    </submittedName>
</protein>